<keyword evidence="4" id="KW-1185">Reference proteome</keyword>
<protein>
    <recommendedName>
        <fullName evidence="2">HipA-like kinase domain-containing protein</fullName>
    </recommendedName>
</protein>
<evidence type="ECO:0000259" key="2">
    <source>
        <dbReference type="Pfam" id="PF20613"/>
    </source>
</evidence>
<evidence type="ECO:0000313" key="3">
    <source>
        <dbReference type="EMBL" id="GAA4682606.1"/>
    </source>
</evidence>
<feature type="domain" description="HipA-like kinase" evidence="2">
    <location>
        <begin position="14"/>
        <end position="157"/>
    </location>
</feature>
<accession>A0ABP8W7K5</accession>
<reference evidence="4" key="1">
    <citation type="journal article" date="2019" name="Int. J. Syst. Evol. Microbiol.">
        <title>The Global Catalogue of Microorganisms (GCM) 10K type strain sequencing project: providing services to taxonomists for standard genome sequencing and annotation.</title>
        <authorList>
            <consortium name="The Broad Institute Genomics Platform"/>
            <consortium name="The Broad Institute Genome Sequencing Center for Infectious Disease"/>
            <person name="Wu L."/>
            <person name="Ma J."/>
        </authorList>
    </citation>
    <scope>NUCLEOTIDE SEQUENCE [LARGE SCALE GENOMIC DNA]</scope>
    <source>
        <strain evidence="4">JCM 18055</strain>
    </source>
</reference>
<name>A0ABP8W7K5_9PSEU</name>
<dbReference type="InterPro" id="IPR046748">
    <property type="entry name" value="HipA_2"/>
</dbReference>
<organism evidence="3 4">
    <name type="scientific">Pseudonocardia yuanmonensis</name>
    <dbReference type="NCBI Taxonomy" id="1095914"/>
    <lineage>
        <taxon>Bacteria</taxon>
        <taxon>Bacillati</taxon>
        <taxon>Actinomycetota</taxon>
        <taxon>Actinomycetes</taxon>
        <taxon>Pseudonocardiales</taxon>
        <taxon>Pseudonocardiaceae</taxon>
        <taxon>Pseudonocardia</taxon>
    </lineage>
</organism>
<dbReference type="Proteomes" id="UP001500325">
    <property type="component" value="Unassembled WGS sequence"/>
</dbReference>
<comment type="caution">
    <text evidence="3">The sequence shown here is derived from an EMBL/GenBank/DDBJ whole genome shotgun (WGS) entry which is preliminary data.</text>
</comment>
<dbReference type="RefSeq" id="WP_345379394.1">
    <property type="nucleotide sequence ID" value="NZ_BAABIC010000004.1"/>
</dbReference>
<gene>
    <name evidence="3" type="ORF">GCM10023215_15840</name>
</gene>
<dbReference type="EMBL" id="BAABIC010000004">
    <property type="protein sequence ID" value="GAA4682606.1"/>
    <property type="molecule type" value="Genomic_DNA"/>
</dbReference>
<evidence type="ECO:0000313" key="4">
    <source>
        <dbReference type="Proteomes" id="UP001500325"/>
    </source>
</evidence>
<proteinExistence type="predicted"/>
<evidence type="ECO:0000256" key="1">
    <source>
        <dbReference type="SAM" id="MobiDB-lite"/>
    </source>
</evidence>
<sequence length="289" mass="30924">MLRHVTATRYVTPLREGGSLPGLMEADDLGTYVVKFHGAGQGRKVLVAEIVVGELARALGLPVPELVTVDLDPELGLAEPDQEVQDLLHRSAGLNLGLDYLPGALDFDPLAFDPGPEFAGRVLWFDALVGNVDRSWRNANMLLWHRAPYLIDHGATLTFHHGWARTLEDPAAVAARPFDAGDHVLLGSFPDLDAADAALAPEVTADAVQRAAAAVPDEWLAGESGFDGPDEVRAAYADILTARVAAREAWLPAVREAAATGRPRPITRSGRPPAWLAARLPKVGRGAQE</sequence>
<feature type="region of interest" description="Disordered" evidence="1">
    <location>
        <begin position="261"/>
        <end position="289"/>
    </location>
</feature>
<dbReference type="Pfam" id="PF20613">
    <property type="entry name" value="HipA_2"/>
    <property type="match status" value="1"/>
</dbReference>